<accession>A0A4D6KJU8</accession>
<dbReference type="PANTHER" id="PTHR34293:SF1">
    <property type="entry name" value="HTH-TYPE TRANSCRIPTIONAL REGULATOR TRMBL2"/>
    <property type="match status" value="1"/>
</dbReference>
<evidence type="ECO:0000259" key="2">
    <source>
        <dbReference type="Pfam" id="PF01978"/>
    </source>
</evidence>
<evidence type="ECO:0000256" key="1">
    <source>
        <dbReference type="ARBA" id="ARBA00007287"/>
    </source>
</evidence>
<dbReference type="PANTHER" id="PTHR34293">
    <property type="entry name" value="HTH-TYPE TRANSCRIPTIONAL REGULATOR TRMBL2"/>
    <property type="match status" value="1"/>
</dbReference>
<dbReference type="InterPro" id="IPR021586">
    <property type="entry name" value="Tscrpt_reg_TrmB_C"/>
</dbReference>
<evidence type="ECO:0000313" key="5">
    <source>
        <dbReference type="Proteomes" id="UP000297053"/>
    </source>
</evidence>
<dbReference type="EMBL" id="CP039375">
    <property type="protein sequence ID" value="QCD65486.1"/>
    <property type="molecule type" value="Genomic_DNA"/>
</dbReference>
<feature type="domain" description="Transcription regulator TrmB C-terminal" evidence="3">
    <location>
        <begin position="109"/>
        <end position="355"/>
    </location>
</feature>
<evidence type="ECO:0000313" key="4">
    <source>
        <dbReference type="EMBL" id="QCD65486.1"/>
    </source>
</evidence>
<dbReference type="SUPFAM" id="SSF159071">
    <property type="entry name" value="TrmB C-terminal domain-like"/>
    <property type="match status" value="1"/>
</dbReference>
<dbReference type="Pfam" id="PF01978">
    <property type="entry name" value="TrmB"/>
    <property type="match status" value="1"/>
</dbReference>
<dbReference type="KEGG" id="halz:E5139_07480"/>
<dbReference type="GeneID" id="42178766"/>
<dbReference type="Gene3D" id="1.10.10.10">
    <property type="entry name" value="Winged helix-like DNA-binding domain superfamily/Winged helix DNA-binding domain"/>
    <property type="match status" value="1"/>
</dbReference>
<feature type="domain" description="Transcription regulator TrmB N-terminal" evidence="2">
    <location>
        <begin position="10"/>
        <end position="77"/>
    </location>
</feature>
<organism evidence="4 5">
    <name type="scientific">Halomicrobium mukohataei</name>
    <dbReference type="NCBI Taxonomy" id="57705"/>
    <lineage>
        <taxon>Archaea</taxon>
        <taxon>Methanobacteriati</taxon>
        <taxon>Methanobacteriota</taxon>
        <taxon>Stenosarchaea group</taxon>
        <taxon>Halobacteria</taxon>
        <taxon>Halobacteriales</taxon>
        <taxon>Haloarculaceae</taxon>
        <taxon>Halomicrobium</taxon>
    </lineage>
</organism>
<dbReference type="AlphaFoldDB" id="A0A4D6KJU8"/>
<proteinExistence type="inferred from homology"/>
<dbReference type="Pfam" id="PF11495">
    <property type="entry name" value="Regulator_TrmB"/>
    <property type="match status" value="1"/>
</dbReference>
<name>A0A4D6KJU8_9EURY</name>
<sequence>MGESQIRETLSAFGLSTKEVDAYLVILQRGEATTRAVSEAAGVSQSYVYEIATALAERGLVIVDESATPTKLRARPPQEAVDALTMHLSEFETAVESVYDQPAETAAGFEVVHASQTVERRLERQLARAEREVFAIVPSNAFPTVADALADARERGLTVYCLLAGESAESHVAEMDDPGRYAHVVRSWDGRPPLFVVRDALGGVLASHGMLTSRHGRGYALAFNQNEVASGFFGNYVSNVWPMGEQRFVAEPPTLPATFELFRSGVTTAALHTTAGHDVVADLDVVATTDETARQFEGVPIREVRQNLVEPVNNAFPIENSLVVETDDGLVSVGGQACGLGPYYEEYAAREVTIRDA</sequence>
<dbReference type="InterPro" id="IPR036388">
    <property type="entry name" value="WH-like_DNA-bd_sf"/>
</dbReference>
<dbReference type="Proteomes" id="UP000297053">
    <property type="component" value="Chromosome"/>
</dbReference>
<protein>
    <submittedName>
        <fullName evidence="4">TrmB family transcriptional regulator</fullName>
    </submittedName>
</protein>
<dbReference type="RefSeq" id="WP_015761839.1">
    <property type="nucleotide sequence ID" value="NZ_CP039375.1"/>
</dbReference>
<comment type="similarity">
    <text evidence="1">Belongs to the transcriptional regulator TrmB family.</text>
</comment>
<dbReference type="InterPro" id="IPR002831">
    <property type="entry name" value="Tscrpt_reg_TrmB_N"/>
</dbReference>
<dbReference type="InterPro" id="IPR036390">
    <property type="entry name" value="WH_DNA-bd_sf"/>
</dbReference>
<evidence type="ECO:0000259" key="3">
    <source>
        <dbReference type="Pfam" id="PF11495"/>
    </source>
</evidence>
<dbReference type="SUPFAM" id="SSF46785">
    <property type="entry name" value="Winged helix' DNA-binding domain"/>
    <property type="match status" value="1"/>
</dbReference>
<dbReference type="InterPro" id="IPR051797">
    <property type="entry name" value="TrmB-like"/>
</dbReference>
<gene>
    <name evidence="4" type="ORF">E5139_07480</name>
</gene>
<reference evidence="4 5" key="2">
    <citation type="submission" date="2019-04" db="EMBL/GenBank/DDBJ databases">
        <authorList>
            <person name="Yang S."/>
            <person name="Wei W."/>
        </authorList>
    </citation>
    <scope>NUCLEOTIDE SEQUENCE [LARGE SCALE GENOMIC DNA]</scope>
    <source>
        <strain evidence="5">ZP60</strain>
    </source>
</reference>
<dbReference type="OMA" id="YDICDSL"/>
<reference evidence="4 5" key="1">
    <citation type="submission" date="2019-04" db="EMBL/GenBank/DDBJ databases">
        <title>Complete genome sequence of Arthrobacter sp. ZXY-2 associated with effective atrazine degradation and salt adaptation.</title>
        <authorList>
            <person name="Zhao X."/>
        </authorList>
    </citation>
    <scope>NUCLEOTIDE SEQUENCE [LARGE SCALE GENOMIC DNA]</scope>
    <source>
        <strain evidence="5">ZP60</strain>
    </source>
</reference>